<reference evidence="2 3" key="1">
    <citation type="submission" date="2023-01" db="EMBL/GenBank/DDBJ databases">
        <title>Characterization of estradiol degrading bacteria Microbacterium sp. MZT7 and reveal degrading genes through genome analysis.</title>
        <authorList>
            <person name="Hao P."/>
            <person name="Gao Y."/>
        </authorList>
    </citation>
    <scope>NUCLEOTIDE SEQUENCE [LARGE SCALE GENOMIC DNA]</scope>
    <source>
        <strain evidence="2 3">MZT7</strain>
    </source>
</reference>
<evidence type="ECO:0000256" key="1">
    <source>
        <dbReference type="SAM" id="MobiDB-lite"/>
    </source>
</evidence>
<proteinExistence type="predicted"/>
<name>A0ABY3RUK0_9MICO</name>
<dbReference type="EMBL" id="CP082781">
    <property type="protein sequence ID" value="UGS27729.1"/>
    <property type="molecule type" value="Genomic_DNA"/>
</dbReference>
<dbReference type="Proteomes" id="UP001199642">
    <property type="component" value="Chromosome"/>
</dbReference>
<organism evidence="2 3">
    <name type="scientific">Microbacterium resistens</name>
    <dbReference type="NCBI Taxonomy" id="156977"/>
    <lineage>
        <taxon>Bacteria</taxon>
        <taxon>Bacillati</taxon>
        <taxon>Actinomycetota</taxon>
        <taxon>Actinomycetes</taxon>
        <taxon>Micrococcales</taxon>
        <taxon>Microbacteriaceae</taxon>
        <taxon>Microbacterium</taxon>
    </lineage>
</organism>
<feature type="region of interest" description="Disordered" evidence="1">
    <location>
        <begin position="1"/>
        <end position="27"/>
    </location>
</feature>
<protein>
    <submittedName>
        <fullName evidence="2">Uncharacterized protein</fullName>
    </submittedName>
</protein>
<accession>A0ABY3RUK0</accession>
<gene>
    <name evidence="2" type="ORF">K8F61_06000</name>
</gene>
<dbReference type="RefSeq" id="WP_067244480.1">
    <property type="nucleotide sequence ID" value="NZ_CP082781.1"/>
</dbReference>
<sequence length="95" mass="10994">MNTSLTASQDQPSKHLSRPAVSGTDHLAVEFPREDELRRLSLADRLALRVALWLVLHARRDADPAEQHRRHEARLRVLAEYEHRRLNAARSPQLF</sequence>
<evidence type="ECO:0000313" key="2">
    <source>
        <dbReference type="EMBL" id="UGS27729.1"/>
    </source>
</evidence>
<evidence type="ECO:0000313" key="3">
    <source>
        <dbReference type="Proteomes" id="UP001199642"/>
    </source>
</evidence>
<keyword evidence="3" id="KW-1185">Reference proteome</keyword>
<feature type="compositionally biased region" description="Polar residues" evidence="1">
    <location>
        <begin position="1"/>
        <end position="11"/>
    </location>
</feature>